<accession>A0A641RZL5</accession>
<dbReference type="PANTHER" id="PTHR34655:SF2">
    <property type="entry name" value="PEROXIREDOXIN FAMILY PROTEIN"/>
    <property type="match status" value="1"/>
</dbReference>
<reference evidence="2" key="1">
    <citation type="journal article" date="2019" name="Nat. Med.">
        <title>A library of human gut bacterial isolates paired with longitudinal multiomics data enables mechanistic microbiome research.</title>
        <authorList>
            <person name="Poyet M."/>
            <person name="Groussin M."/>
            <person name="Gibbons S.M."/>
            <person name="Avila-Pacheco J."/>
            <person name="Jiang X."/>
            <person name="Kearney S.M."/>
            <person name="Perrotta A.R."/>
            <person name="Berdy B."/>
            <person name="Zhao S."/>
            <person name="Lieberman T.D."/>
            <person name="Swanson P.K."/>
            <person name="Smith M."/>
            <person name="Roesemann S."/>
            <person name="Alexander J.E."/>
            <person name="Rich S.A."/>
            <person name="Livny J."/>
            <person name="Vlamakis H."/>
            <person name="Clish C."/>
            <person name="Bullock K."/>
            <person name="Deik A."/>
            <person name="Scott J."/>
            <person name="Pierce K.A."/>
            <person name="Xavier R.J."/>
            <person name="Alm E.J."/>
        </authorList>
    </citation>
    <scope>NUCLEOTIDE SEQUENCE</scope>
    <source>
        <strain evidence="2">BIOML-A147</strain>
    </source>
</reference>
<dbReference type="InterPro" id="IPR027396">
    <property type="entry name" value="DsrEFH-like"/>
</dbReference>
<dbReference type="SUPFAM" id="SSF75169">
    <property type="entry name" value="DsrEFH-like"/>
    <property type="match status" value="1"/>
</dbReference>
<organism evidence="2">
    <name type="scientific">Bacteroides ovatus</name>
    <dbReference type="NCBI Taxonomy" id="28116"/>
    <lineage>
        <taxon>Bacteria</taxon>
        <taxon>Pseudomonadati</taxon>
        <taxon>Bacteroidota</taxon>
        <taxon>Bacteroidia</taxon>
        <taxon>Bacteroidales</taxon>
        <taxon>Bacteroidaceae</taxon>
        <taxon>Bacteroides</taxon>
    </lineage>
</organism>
<comment type="caution">
    <text evidence="2">The sequence shown here is derived from an EMBL/GenBank/DDBJ whole genome shotgun (WGS) entry which is preliminary data.</text>
</comment>
<name>A0A641RZL5_BACOV</name>
<dbReference type="InterPro" id="IPR001455">
    <property type="entry name" value="TusA-like"/>
</dbReference>
<evidence type="ECO:0000259" key="1">
    <source>
        <dbReference type="Pfam" id="PF01206"/>
    </source>
</evidence>
<dbReference type="PANTHER" id="PTHR34655">
    <property type="entry name" value="CONSERVED WITHIN P. AEROPHILUM"/>
    <property type="match status" value="1"/>
</dbReference>
<dbReference type="Gene3D" id="3.30.110.40">
    <property type="entry name" value="TusA-like domain"/>
    <property type="match status" value="1"/>
</dbReference>
<dbReference type="InterPro" id="IPR032836">
    <property type="entry name" value="DsrE2-like"/>
</dbReference>
<dbReference type="Pfam" id="PF13686">
    <property type="entry name" value="DrsE_2"/>
    <property type="match status" value="1"/>
</dbReference>
<protein>
    <submittedName>
        <fullName evidence="2">Pyridine nucleotide-disulfide oxidoreductase</fullName>
    </submittedName>
</protein>
<dbReference type="AlphaFoldDB" id="A0A641RZL5"/>
<gene>
    <name evidence="2" type="ORF">F3D60_21335</name>
</gene>
<sequence length="216" mass="23390">LASGERVEITSTDPGFPRDAAAWCSSTGNQLISKDSSGGKSVVVIEKGEPKSCNIVTSCEGKGKTFIMFSDDLDKALATFVLANGAAATGQKVTIFFTFWGLNVIKKLHKPETEKDIFGKMFGMMLPSSSKKLKLSKMSMGGIGGKMMRYIMNKKGIDSLESLRQQALENGVEFIACQMSMDVMGVKQEELLDEVTIGGVATYMERADNANVNLFI</sequence>
<dbReference type="Pfam" id="PF01206">
    <property type="entry name" value="TusA"/>
    <property type="match status" value="1"/>
</dbReference>
<dbReference type="Gene3D" id="3.40.1260.10">
    <property type="entry name" value="DsrEFH-like"/>
    <property type="match status" value="1"/>
</dbReference>
<evidence type="ECO:0000313" key="2">
    <source>
        <dbReference type="EMBL" id="KAA4025331.1"/>
    </source>
</evidence>
<feature type="domain" description="UPF0033" evidence="1">
    <location>
        <begin position="1"/>
        <end position="47"/>
    </location>
</feature>
<proteinExistence type="predicted"/>
<feature type="non-terminal residue" evidence="2">
    <location>
        <position position="1"/>
    </location>
</feature>
<dbReference type="SUPFAM" id="SSF64307">
    <property type="entry name" value="SirA-like"/>
    <property type="match status" value="1"/>
</dbReference>
<dbReference type="InterPro" id="IPR036868">
    <property type="entry name" value="TusA-like_sf"/>
</dbReference>
<dbReference type="EMBL" id="VWKO01000196">
    <property type="protein sequence ID" value="KAA4025331.1"/>
    <property type="molecule type" value="Genomic_DNA"/>
</dbReference>